<dbReference type="AlphaFoldDB" id="A0A2P7UGT4"/>
<organism evidence="1 2">
    <name type="scientific">Brevibacillus fortis</name>
    <dbReference type="NCBI Taxonomy" id="2126352"/>
    <lineage>
        <taxon>Bacteria</taxon>
        <taxon>Bacillati</taxon>
        <taxon>Bacillota</taxon>
        <taxon>Bacilli</taxon>
        <taxon>Bacillales</taxon>
        <taxon>Paenibacillaceae</taxon>
        <taxon>Brevibacillus</taxon>
    </lineage>
</organism>
<proteinExistence type="predicted"/>
<dbReference type="RefSeq" id="WP_106842019.1">
    <property type="nucleotide sequence ID" value="NZ_JARMEZ010000024.1"/>
</dbReference>
<accession>A0A2P7UGT4</accession>
<reference evidence="1 2" key="1">
    <citation type="submission" date="2018-03" db="EMBL/GenBank/DDBJ databases">
        <title>Brevisbacillus phylogenomics.</title>
        <authorList>
            <person name="Dunlap C."/>
        </authorList>
    </citation>
    <scope>NUCLEOTIDE SEQUENCE [LARGE SCALE GENOMIC DNA]</scope>
    <source>
        <strain evidence="1 2">NRRL NRS-1210</strain>
    </source>
</reference>
<evidence type="ECO:0000313" key="1">
    <source>
        <dbReference type="EMBL" id="PSJ86204.1"/>
    </source>
</evidence>
<dbReference type="OrthoDB" id="1492065at2"/>
<gene>
    <name evidence="1" type="ORF">C7R93_28870</name>
</gene>
<keyword evidence="2" id="KW-1185">Reference proteome</keyword>
<comment type="caution">
    <text evidence="1">The sequence shown here is derived from an EMBL/GenBank/DDBJ whole genome shotgun (WGS) entry which is preliminary data.</text>
</comment>
<dbReference type="EMBL" id="PXZM01000062">
    <property type="protein sequence ID" value="PSJ86204.1"/>
    <property type="molecule type" value="Genomic_DNA"/>
</dbReference>
<evidence type="ECO:0000313" key="2">
    <source>
        <dbReference type="Proteomes" id="UP000240419"/>
    </source>
</evidence>
<protein>
    <submittedName>
        <fullName evidence="1">Uncharacterized protein</fullName>
    </submittedName>
</protein>
<dbReference type="Proteomes" id="UP000240419">
    <property type="component" value="Unassembled WGS sequence"/>
</dbReference>
<name>A0A2P7UGT4_9BACL</name>
<sequence>MVLGPKNFNLTVSLDKLFCFQGDDIDNVMGPESEPYMWVFMIKIDGEGLHQDGNFLAGTPIFKAPTNSHGNIGGSIKYGTRPLPAEVGRWTTSLRPITISVPGQPPIEIPGRIICGGVLLEENLTPNSAIEAARRSTINLIERTVKSTLDSLGLAGLVADAAALVATSSNPLTMDKALQNILARRLKPIQDLFEVAAPSSAVVTILKNLDAGGFLGTAIDRDKPMGTFSQSFGQAELARSTQAGPIEINQKIWNMPEWAYTIHGQAWAHRKLVRRGLPTAARLQIMCSTKGAMLDGARRIVGIGGVEAQKSWGLWRDEAAQQILDGQRTFFVRSASGRETEVFARQGGYYAGRPWYYLQTAADSEEDNNLVNLPDCPNGGSIYDEIWF</sequence>